<comment type="caution">
    <text evidence="1">The sequence shown here is derived from an EMBL/GenBank/DDBJ whole genome shotgun (WGS) entry which is preliminary data.</text>
</comment>
<accession>A0A164HTB0</accession>
<feature type="non-terminal residue" evidence="1">
    <location>
        <position position="1"/>
    </location>
</feature>
<dbReference type="Proteomes" id="UP000076858">
    <property type="component" value="Unassembled WGS sequence"/>
</dbReference>
<protein>
    <submittedName>
        <fullName evidence="1">Putative Atp-dependent transporter</fullName>
    </submittedName>
</protein>
<dbReference type="AlphaFoldDB" id="A0A164HTB0"/>
<sequence>GRAIERPGRGNLARPGRRVAGVCQARSWSSATTAGSWTALRRTFWLPKATASGCSLTATTRNTKLTRNAVWAKKVPSPSACASRL</sequence>
<dbReference type="EMBL" id="LRGB01009556">
    <property type="protein sequence ID" value="KZS00542.1"/>
    <property type="molecule type" value="Genomic_DNA"/>
</dbReference>
<evidence type="ECO:0000313" key="1">
    <source>
        <dbReference type="EMBL" id="KZS00542.1"/>
    </source>
</evidence>
<organism evidence="1 2">
    <name type="scientific">Daphnia magna</name>
    <dbReference type="NCBI Taxonomy" id="35525"/>
    <lineage>
        <taxon>Eukaryota</taxon>
        <taxon>Metazoa</taxon>
        <taxon>Ecdysozoa</taxon>
        <taxon>Arthropoda</taxon>
        <taxon>Crustacea</taxon>
        <taxon>Branchiopoda</taxon>
        <taxon>Diplostraca</taxon>
        <taxon>Cladocera</taxon>
        <taxon>Anomopoda</taxon>
        <taxon>Daphniidae</taxon>
        <taxon>Daphnia</taxon>
    </lineage>
</organism>
<evidence type="ECO:0000313" key="2">
    <source>
        <dbReference type="Proteomes" id="UP000076858"/>
    </source>
</evidence>
<proteinExistence type="predicted"/>
<keyword evidence="2" id="KW-1185">Reference proteome</keyword>
<gene>
    <name evidence="1" type="ORF">APZ42_003125</name>
</gene>
<name>A0A164HTB0_9CRUS</name>
<reference evidence="1 2" key="1">
    <citation type="submission" date="2016-03" db="EMBL/GenBank/DDBJ databases">
        <title>EvidentialGene: Evidence-directed Construction of Genes on Genomes.</title>
        <authorList>
            <person name="Gilbert D.G."/>
            <person name="Choi J.-H."/>
            <person name="Mockaitis K."/>
            <person name="Colbourne J."/>
            <person name="Pfrender M."/>
        </authorList>
    </citation>
    <scope>NUCLEOTIDE SEQUENCE [LARGE SCALE GENOMIC DNA]</scope>
    <source>
        <strain evidence="1 2">Xinb3</strain>
        <tissue evidence="1">Complete organism</tissue>
    </source>
</reference>